<proteinExistence type="predicted"/>
<dbReference type="GO" id="GO:0004519">
    <property type="term" value="F:endonuclease activity"/>
    <property type="evidence" value="ECO:0007669"/>
    <property type="project" value="UniProtKB-KW"/>
</dbReference>
<keyword evidence="2" id="KW-0378">Hydrolase</keyword>
<protein>
    <submittedName>
        <fullName evidence="2">5-methylcytosine-specific restriction endonuclease McrA</fullName>
    </submittedName>
</protein>
<keyword evidence="2" id="KW-0255">Endonuclease</keyword>
<keyword evidence="3" id="KW-1185">Reference proteome</keyword>
<keyword evidence="2" id="KW-0540">Nuclease</keyword>
<dbReference type="Gene3D" id="1.10.30.50">
    <property type="match status" value="1"/>
</dbReference>
<accession>A0ABV2PKS8</accession>
<reference evidence="2 3" key="1">
    <citation type="submission" date="2024-06" db="EMBL/GenBank/DDBJ databases">
        <title>Sorghum-associated microbial communities from plants grown in Nebraska, USA.</title>
        <authorList>
            <person name="Schachtman D."/>
        </authorList>
    </citation>
    <scope>NUCLEOTIDE SEQUENCE [LARGE SCALE GENOMIC DNA]</scope>
    <source>
        <strain evidence="2 3">736</strain>
    </source>
</reference>
<evidence type="ECO:0000313" key="2">
    <source>
        <dbReference type="EMBL" id="MET4561557.1"/>
    </source>
</evidence>
<evidence type="ECO:0000313" key="3">
    <source>
        <dbReference type="Proteomes" id="UP001549363"/>
    </source>
</evidence>
<dbReference type="InterPro" id="IPR002711">
    <property type="entry name" value="HNH"/>
</dbReference>
<organism evidence="2 3">
    <name type="scientific">Lysinibacillus parviboronicapiens</name>
    <dbReference type="NCBI Taxonomy" id="436516"/>
    <lineage>
        <taxon>Bacteria</taxon>
        <taxon>Bacillati</taxon>
        <taxon>Bacillota</taxon>
        <taxon>Bacilli</taxon>
        <taxon>Bacillales</taxon>
        <taxon>Bacillaceae</taxon>
        <taxon>Lysinibacillus</taxon>
    </lineage>
</organism>
<evidence type="ECO:0000259" key="1">
    <source>
        <dbReference type="Pfam" id="PF01844"/>
    </source>
</evidence>
<gene>
    <name evidence="2" type="ORF">ABIA69_002725</name>
</gene>
<name>A0ABV2PKS8_9BACI</name>
<sequence>MRGMKKNKSEVKTIECRICNETKATELFRRDVKSKTRRQNICNECRKQHRRKNGEYARQRAYAYAVKAGQTTPMVSAAYIETILTEECVYCGCDFSDDNVVATCDHVYPQSSIYGGVNIEANVLPACRSCNSTKHDLFAIEAFDKYPERFKPELLRPFIQRFIGGLIGRKLTDIEVEQMIGHLRDEAVEIRRNEAKQCKESSEASIDITQGMLTAVG</sequence>
<dbReference type="Pfam" id="PF01844">
    <property type="entry name" value="HNH"/>
    <property type="match status" value="1"/>
</dbReference>
<comment type="caution">
    <text evidence="2">The sequence shown here is derived from an EMBL/GenBank/DDBJ whole genome shotgun (WGS) entry which is preliminary data.</text>
</comment>
<feature type="domain" description="HNH" evidence="1">
    <location>
        <begin position="88"/>
        <end position="136"/>
    </location>
</feature>
<dbReference type="CDD" id="cd00085">
    <property type="entry name" value="HNHc"/>
    <property type="match status" value="1"/>
</dbReference>
<dbReference type="EMBL" id="JBEPSB010000012">
    <property type="protein sequence ID" value="MET4561557.1"/>
    <property type="molecule type" value="Genomic_DNA"/>
</dbReference>
<dbReference type="Proteomes" id="UP001549363">
    <property type="component" value="Unassembled WGS sequence"/>
</dbReference>
<dbReference type="InterPro" id="IPR003615">
    <property type="entry name" value="HNH_nuc"/>
</dbReference>